<protein>
    <submittedName>
        <fullName evidence="3">Uncharacterized protein</fullName>
    </submittedName>
</protein>
<reference evidence="3" key="1">
    <citation type="submission" date="2022-11" db="UniProtKB">
        <authorList>
            <consortium name="WormBaseParasite"/>
        </authorList>
    </citation>
    <scope>IDENTIFICATION</scope>
</reference>
<accession>A0A914DGH9</accession>
<organism evidence="2 3">
    <name type="scientific">Acrobeloides nanus</name>
    <dbReference type="NCBI Taxonomy" id="290746"/>
    <lineage>
        <taxon>Eukaryota</taxon>
        <taxon>Metazoa</taxon>
        <taxon>Ecdysozoa</taxon>
        <taxon>Nematoda</taxon>
        <taxon>Chromadorea</taxon>
        <taxon>Rhabditida</taxon>
        <taxon>Tylenchina</taxon>
        <taxon>Cephalobomorpha</taxon>
        <taxon>Cephaloboidea</taxon>
        <taxon>Cephalobidae</taxon>
        <taxon>Acrobeloides</taxon>
    </lineage>
</organism>
<evidence type="ECO:0000313" key="2">
    <source>
        <dbReference type="Proteomes" id="UP000887540"/>
    </source>
</evidence>
<dbReference type="WBParaSite" id="ACRNAN_scaffold2623.g12608.t1">
    <property type="protein sequence ID" value="ACRNAN_scaffold2623.g12608.t1"/>
    <property type="gene ID" value="ACRNAN_scaffold2623.g12608"/>
</dbReference>
<evidence type="ECO:0000256" key="1">
    <source>
        <dbReference type="SAM" id="MobiDB-lite"/>
    </source>
</evidence>
<dbReference type="AlphaFoldDB" id="A0A914DGH9"/>
<sequence length="71" mass="8022">MSLMNSTVTVMPGGHPKSPFDHSETNDEEKKELIHYQAQLIQYLHEQIEQLKKQKAPDLATDPNGPLNLVP</sequence>
<feature type="region of interest" description="Disordered" evidence="1">
    <location>
        <begin position="1"/>
        <end position="31"/>
    </location>
</feature>
<proteinExistence type="predicted"/>
<evidence type="ECO:0000313" key="3">
    <source>
        <dbReference type="WBParaSite" id="ACRNAN_scaffold2623.g12608.t1"/>
    </source>
</evidence>
<name>A0A914DGH9_9BILA</name>
<keyword evidence="2" id="KW-1185">Reference proteome</keyword>
<feature type="compositionally biased region" description="Basic and acidic residues" evidence="1">
    <location>
        <begin position="18"/>
        <end position="31"/>
    </location>
</feature>
<dbReference type="Proteomes" id="UP000887540">
    <property type="component" value="Unplaced"/>
</dbReference>
<feature type="region of interest" description="Disordered" evidence="1">
    <location>
        <begin position="51"/>
        <end position="71"/>
    </location>
</feature>